<feature type="transmembrane region" description="Helical" evidence="1">
    <location>
        <begin position="112"/>
        <end position="133"/>
    </location>
</feature>
<evidence type="ECO:0000313" key="2">
    <source>
        <dbReference type="EMBL" id="QHU04991.1"/>
    </source>
</evidence>
<keyword evidence="1" id="KW-0472">Membrane</keyword>
<dbReference type="AlphaFoldDB" id="A0A6C0JIY5"/>
<feature type="transmembrane region" description="Helical" evidence="1">
    <location>
        <begin position="139"/>
        <end position="160"/>
    </location>
</feature>
<accession>A0A6C0JIY5</accession>
<keyword evidence="1" id="KW-0812">Transmembrane</keyword>
<organism evidence="2">
    <name type="scientific">viral metagenome</name>
    <dbReference type="NCBI Taxonomy" id="1070528"/>
    <lineage>
        <taxon>unclassified sequences</taxon>
        <taxon>metagenomes</taxon>
        <taxon>organismal metagenomes</taxon>
    </lineage>
</organism>
<sequence>MGSLGVDLTGLANIQQAILTSLQNKPASDTTVSPQISSVQTALTDLFNAFGTATDTSSATLDHQTEMNNIVTTENERLKKKKALVDQALEGKQRALELNDSYRQKYSYYTKATMLVVFFLILFILLNMLSQYLPFIPSFVFDILYFFLGLTVVLTVYFIYLDIIWRDNMNFNELNFTAPHRDSPDEIQAKIAQSSKMGDLLNTINVVGCVGETCCNPLYTKWDKGNLMCTGKEAFTTMNIEYSGKIILPNSPNEFESYARA</sequence>
<protein>
    <submittedName>
        <fullName evidence="2">Uncharacterized protein</fullName>
    </submittedName>
</protein>
<proteinExistence type="predicted"/>
<dbReference type="EMBL" id="MN740406">
    <property type="protein sequence ID" value="QHU04991.1"/>
    <property type="molecule type" value="Genomic_DNA"/>
</dbReference>
<evidence type="ECO:0000256" key="1">
    <source>
        <dbReference type="SAM" id="Phobius"/>
    </source>
</evidence>
<reference evidence="2" key="1">
    <citation type="journal article" date="2020" name="Nature">
        <title>Giant virus diversity and host interactions through global metagenomics.</title>
        <authorList>
            <person name="Schulz F."/>
            <person name="Roux S."/>
            <person name="Paez-Espino D."/>
            <person name="Jungbluth S."/>
            <person name="Walsh D.A."/>
            <person name="Denef V.J."/>
            <person name="McMahon K.D."/>
            <person name="Konstantinidis K.T."/>
            <person name="Eloe-Fadrosh E.A."/>
            <person name="Kyrpides N.C."/>
            <person name="Woyke T."/>
        </authorList>
    </citation>
    <scope>NUCLEOTIDE SEQUENCE</scope>
    <source>
        <strain evidence="2">GVMAG-M-3300027708-5</strain>
    </source>
</reference>
<name>A0A6C0JIY5_9ZZZZ</name>
<keyword evidence="1" id="KW-1133">Transmembrane helix</keyword>